<sequence>MSVLSFFSKLLLVALLPLVSRLTVRAHTGREIFPRHTGREMLPRQSNPTSLPGNWSLAGCFTDVSTARTLAAAATVSSNMTVETCIAFCSAANYIFAGVEFGHIRVVLSCPRECYCDSTIQIPGARAPLTDCAQPCAGNPSEICGASGRLSIFASGAPSPALVPAPTTGWAYQGCFTDSTANRTLPVSINVPIGVTAETCTAGCQAAGAYTHAGLEDGHECWCGNTTNPIAQHVSDDDCRAVCSANHTEYCGNANRAAVYAFSAAGTPPPPPQTCAGDIANFSLIAVFNNPPLGAPSQVNIRAVLVELVPNTFWTILSACATCCSDWPSFSLKNSIFLPRSASNPVQSMTSIGASDGESPAFVASSPPFPGAQAYCAAESQTNPNAPLVLSFGGKADAWSLCTNTTANANGRVDLVFSPVTNHPHYAFSSCNAVTIQVVQG</sequence>
<gene>
    <name evidence="9" type="ORF">B0H17DRAFT_1176635</name>
</gene>
<proteinExistence type="predicted"/>
<keyword evidence="4" id="KW-1133">Transmembrane helix</keyword>
<dbReference type="InterPro" id="IPR051836">
    <property type="entry name" value="Kremen_rcpt"/>
</dbReference>
<dbReference type="Pfam" id="PF01822">
    <property type="entry name" value="WSC"/>
    <property type="match status" value="2"/>
</dbReference>
<evidence type="ECO:0000259" key="8">
    <source>
        <dbReference type="PROSITE" id="PS51212"/>
    </source>
</evidence>
<feature type="domain" description="WSC" evidence="8">
    <location>
        <begin position="169"/>
        <end position="263"/>
    </location>
</feature>
<evidence type="ECO:0000256" key="3">
    <source>
        <dbReference type="ARBA" id="ARBA00022729"/>
    </source>
</evidence>
<reference evidence="9" key="1">
    <citation type="submission" date="2023-03" db="EMBL/GenBank/DDBJ databases">
        <title>Massive genome expansion in bonnet fungi (Mycena s.s.) driven by repeated elements and novel gene families across ecological guilds.</title>
        <authorList>
            <consortium name="Lawrence Berkeley National Laboratory"/>
            <person name="Harder C.B."/>
            <person name="Miyauchi S."/>
            <person name="Viragh M."/>
            <person name="Kuo A."/>
            <person name="Thoen E."/>
            <person name="Andreopoulos B."/>
            <person name="Lu D."/>
            <person name="Skrede I."/>
            <person name="Drula E."/>
            <person name="Henrissat B."/>
            <person name="Morin E."/>
            <person name="Kohler A."/>
            <person name="Barry K."/>
            <person name="LaButti K."/>
            <person name="Morin E."/>
            <person name="Salamov A."/>
            <person name="Lipzen A."/>
            <person name="Mereny Z."/>
            <person name="Hegedus B."/>
            <person name="Baldrian P."/>
            <person name="Stursova M."/>
            <person name="Weitz H."/>
            <person name="Taylor A."/>
            <person name="Grigoriev I.V."/>
            <person name="Nagy L.G."/>
            <person name="Martin F."/>
            <person name="Kauserud H."/>
        </authorList>
    </citation>
    <scope>NUCLEOTIDE SEQUENCE</scope>
    <source>
        <strain evidence="9">CBHHK067</strain>
    </source>
</reference>
<dbReference type="Proteomes" id="UP001221757">
    <property type="component" value="Unassembled WGS sequence"/>
</dbReference>
<dbReference type="PANTHER" id="PTHR24269">
    <property type="entry name" value="KREMEN PROTEIN"/>
    <property type="match status" value="1"/>
</dbReference>
<dbReference type="InterPro" id="IPR002889">
    <property type="entry name" value="WSC_carb-bd"/>
</dbReference>
<keyword evidence="5" id="KW-0472">Membrane</keyword>
<evidence type="ECO:0000256" key="5">
    <source>
        <dbReference type="ARBA" id="ARBA00023136"/>
    </source>
</evidence>
<keyword evidence="6" id="KW-0325">Glycoprotein</keyword>
<accession>A0AAD7GQ69</accession>
<organism evidence="9 10">
    <name type="scientific">Mycena rosella</name>
    <name type="common">Pink bonnet</name>
    <name type="synonym">Agaricus rosellus</name>
    <dbReference type="NCBI Taxonomy" id="1033263"/>
    <lineage>
        <taxon>Eukaryota</taxon>
        <taxon>Fungi</taxon>
        <taxon>Dikarya</taxon>
        <taxon>Basidiomycota</taxon>
        <taxon>Agaricomycotina</taxon>
        <taxon>Agaricomycetes</taxon>
        <taxon>Agaricomycetidae</taxon>
        <taxon>Agaricales</taxon>
        <taxon>Marasmiineae</taxon>
        <taxon>Mycenaceae</taxon>
        <taxon>Mycena</taxon>
    </lineage>
</organism>
<dbReference type="PANTHER" id="PTHR24269:SF16">
    <property type="entry name" value="PROTEIN SLG1"/>
    <property type="match status" value="1"/>
</dbReference>
<feature type="chain" id="PRO_5042263301" evidence="7">
    <location>
        <begin position="27"/>
        <end position="441"/>
    </location>
</feature>
<dbReference type="EMBL" id="JARKIE010000019">
    <property type="protein sequence ID" value="KAJ7700719.1"/>
    <property type="molecule type" value="Genomic_DNA"/>
</dbReference>
<comment type="subcellular location">
    <subcellularLocation>
        <location evidence="1">Membrane</location>
        <topology evidence="1">Single-pass membrane protein</topology>
    </subcellularLocation>
</comment>
<keyword evidence="2" id="KW-0812">Transmembrane</keyword>
<feature type="signal peptide" evidence="7">
    <location>
        <begin position="1"/>
        <end position="26"/>
    </location>
</feature>
<feature type="domain" description="WSC" evidence="8">
    <location>
        <begin position="54"/>
        <end position="156"/>
    </location>
</feature>
<evidence type="ECO:0000256" key="2">
    <source>
        <dbReference type="ARBA" id="ARBA00022692"/>
    </source>
</evidence>
<evidence type="ECO:0000256" key="6">
    <source>
        <dbReference type="ARBA" id="ARBA00023180"/>
    </source>
</evidence>
<evidence type="ECO:0000313" key="10">
    <source>
        <dbReference type="Proteomes" id="UP001221757"/>
    </source>
</evidence>
<evidence type="ECO:0000313" key="9">
    <source>
        <dbReference type="EMBL" id="KAJ7700719.1"/>
    </source>
</evidence>
<dbReference type="GO" id="GO:0005886">
    <property type="term" value="C:plasma membrane"/>
    <property type="evidence" value="ECO:0007669"/>
    <property type="project" value="TreeGrafter"/>
</dbReference>
<name>A0AAD7GQ69_MYCRO</name>
<comment type="caution">
    <text evidence="9">The sequence shown here is derived from an EMBL/GenBank/DDBJ whole genome shotgun (WGS) entry which is preliminary data.</text>
</comment>
<dbReference type="PROSITE" id="PS51212">
    <property type="entry name" value="WSC"/>
    <property type="match status" value="2"/>
</dbReference>
<dbReference type="AlphaFoldDB" id="A0AAD7GQ69"/>
<protein>
    <submittedName>
        <fullName evidence="9">WSC domain-containing protein</fullName>
    </submittedName>
</protein>
<keyword evidence="10" id="KW-1185">Reference proteome</keyword>
<evidence type="ECO:0000256" key="1">
    <source>
        <dbReference type="ARBA" id="ARBA00004167"/>
    </source>
</evidence>
<keyword evidence="3 7" id="KW-0732">Signal</keyword>
<evidence type="ECO:0000256" key="4">
    <source>
        <dbReference type="ARBA" id="ARBA00022989"/>
    </source>
</evidence>
<dbReference type="SMART" id="SM00321">
    <property type="entry name" value="WSC"/>
    <property type="match status" value="2"/>
</dbReference>
<evidence type="ECO:0000256" key="7">
    <source>
        <dbReference type="SAM" id="SignalP"/>
    </source>
</evidence>